<dbReference type="InterPro" id="IPR052512">
    <property type="entry name" value="4CMD/NDH-1_regulator"/>
</dbReference>
<feature type="domain" description="Carboxymuconolactone decarboxylase-like" evidence="1">
    <location>
        <begin position="168"/>
        <end position="247"/>
    </location>
</feature>
<comment type="caution">
    <text evidence="3">The sequence shown here is derived from an EMBL/GenBank/DDBJ whole genome shotgun (WGS) entry which is preliminary data.</text>
</comment>
<feature type="domain" description="Carboxymuconolactone decarboxylase-like" evidence="1">
    <location>
        <begin position="29"/>
        <end position="105"/>
    </location>
</feature>
<name>A0AA37UX36_9MYCO</name>
<reference evidence="2" key="1">
    <citation type="journal article" date="2018" name="Genome Announc.">
        <title>Draft Genome Sequence of Mycobacterium montefiorense Isolated from Japanese Black Salamander (Hynobius nigrescens).</title>
        <authorList>
            <person name="Fukano H."/>
            <person name="Yoshida M."/>
            <person name="Shimizu A."/>
            <person name="Iwao H."/>
            <person name="Katayama Y."/>
            <person name="Omatsu T."/>
            <person name="Mizutani T."/>
            <person name="Kurata O."/>
            <person name="Wada S."/>
            <person name="Hoshino Y."/>
        </authorList>
    </citation>
    <scope>NUCLEOTIDE SEQUENCE</scope>
    <source>
        <strain evidence="2">BS</strain>
    </source>
</reference>
<dbReference type="Proteomes" id="UP000245060">
    <property type="component" value="Unassembled WGS sequence"/>
</dbReference>
<dbReference type="Pfam" id="PF02627">
    <property type="entry name" value="CMD"/>
    <property type="match status" value="2"/>
</dbReference>
<evidence type="ECO:0000313" key="3">
    <source>
        <dbReference type="EMBL" id="GKU73926.1"/>
    </source>
</evidence>
<organism evidence="3 5">
    <name type="scientific">Mycobacterium montefiorense</name>
    <dbReference type="NCBI Taxonomy" id="154654"/>
    <lineage>
        <taxon>Bacteria</taxon>
        <taxon>Bacillati</taxon>
        <taxon>Actinomycetota</taxon>
        <taxon>Actinomycetes</taxon>
        <taxon>Mycobacteriales</taxon>
        <taxon>Mycobacteriaceae</taxon>
        <taxon>Mycobacterium</taxon>
        <taxon>Mycobacterium simiae complex</taxon>
    </lineage>
</organism>
<dbReference type="SUPFAM" id="SSF69118">
    <property type="entry name" value="AhpD-like"/>
    <property type="match status" value="1"/>
</dbReference>
<dbReference type="PANTHER" id="PTHR33570:SF2">
    <property type="entry name" value="CARBOXYMUCONOLACTONE DECARBOXYLASE-LIKE DOMAIN-CONTAINING PROTEIN"/>
    <property type="match status" value="1"/>
</dbReference>
<reference evidence="3" key="4">
    <citation type="submission" date="2022-04" db="EMBL/GenBank/DDBJ databases">
        <authorList>
            <person name="Komine T."/>
            <person name="Fukano H."/>
            <person name="Wada S."/>
        </authorList>
    </citation>
    <scope>NUCLEOTIDE SEQUENCE</scope>
    <source>
        <strain evidence="3">NJB18185</strain>
    </source>
</reference>
<sequence length="265" mass="29602">MDTTRRDRGIRQYAEVMTVDPPEQDGTAFANGLIDFVFAEVWSRPTLSRRDRRFVTLACVAAADAAQPLEQHIYAALNSGDITIDEMRETVLHFAVYAGWPKASRFNIVVDQQWFAIMAARGEEPSPAEPLLPMVTESDPEQRLLGGESSFKDINCLPFAPPRDNPYTGAGILNFVFGEMWLRRGLGMKERRLITVACVAFQDTEIPIMSHVYAALKSGDVSFDEMDELALQFAAYYGFAKAEYLHQVIAEQQQRVLAEAGTSPV</sequence>
<dbReference type="InterPro" id="IPR003779">
    <property type="entry name" value="CMD-like"/>
</dbReference>
<evidence type="ECO:0000313" key="5">
    <source>
        <dbReference type="Proteomes" id="UP001139505"/>
    </source>
</evidence>
<evidence type="ECO:0000313" key="4">
    <source>
        <dbReference type="Proteomes" id="UP000245060"/>
    </source>
</evidence>
<dbReference type="Proteomes" id="UP001139505">
    <property type="component" value="Unassembled WGS sequence"/>
</dbReference>
<dbReference type="AlphaFoldDB" id="A0AA37UX36"/>
<keyword evidence="4" id="KW-1185">Reference proteome</keyword>
<reference evidence="4" key="2">
    <citation type="submission" date="2018-04" db="EMBL/GenBank/DDBJ databases">
        <title>Draft genome sequence of Mycobacterium montefiorense isolated from Japanese black salamander.</title>
        <authorList>
            <person name="Fukano H."/>
            <person name="Yoshida M."/>
            <person name="Shimizu A."/>
            <person name="Iwao H."/>
            <person name="Kurata O."/>
            <person name="Katayama Y."/>
            <person name="Omatsu T."/>
            <person name="Mizutani T."/>
            <person name="Wada S."/>
            <person name="Hoshino Y."/>
        </authorList>
    </citation>
    <scope>NUCLEOTIDE SEQUENCE [LARGE SCALE GENOMIC DNA]</scope>
    <source>
        <strain evidence="4">BS</strain>
    </source>
</reference>
<dbReference type="GO" id="GO:0051920">
    <property type="term" value="F:peroxiredoxin activity"/>
    <property type="evidence" value="ECO:0007669"/>
    <property type="project" value="InterPro"/>
</dbReference>
<reference evidence="3" key="3">
    <citation type="journal article" date="2022" name="Microbiol. Resour. Announc.">
        <title>Draft Genome Sequences of Eight Mycobacterium montefiorense Strains Isolated from Salamanders in Captivity.</title>
        <authorList>
            <person name="Komine T."/>
            <person name="Ihara H."/>
            <person name="Fukano H."/>
            <person name="Hoshino Y."/>
            <person name="Kurata O."/>
            <person name="Wada S."/>
        </authorList>
    </citation>
    <scope>NUCLEOTIDE SEQUENCE</scope>
    <source>
        <strain evidence="3">NJB18185</strain>
    </source>
</reference>
<dbReference type="EMBL" id="BQYH01000027">
    <property type="protein sequence ID" value="GKU73926.1"/>
    <property type="molecule type" value="Genomic_DNA"/>
</dbReference>
<dbReference type="EMBL" id="BFCH01000036">
    <property type="protein sequence ID" value="GBG40673.1"/>
    <property type="molecule type" value="Genomic_DNA"/>
</dbReference>
<evidence type="ECO:0000259" key="1">
    <source>
        <dbReference type="Pfam" id="PF02627"/>
    </source>
</evidence>
<accession>A0AA37UX36</accession>
<dbReference type="InterPro" id="IPR029032">
    <property type="entry name" value="AhpD-like"/>
</dbReference>
<gene>
    <name evidence="3" type="primary">pcaC_3</name>
    <name evidence="2" type="synonym">pcaC_4</name>
    <name evidence="2" type="ORF">MmonteBS_50450</name>
    <name evidence="3" type="ORF">NJB18185_36970</name>
</gene>
<dbReference type="PANTHER" id="PTHR33570">
    <property type="entry name" value="4-CARBOXYMUCONOLACTONE DECARBOXYLASE FAMILY PROTEIN"/>
    <property type="match status" value="1"/>
</dbReference>
<proteinExistence type="predicted"/>
<dbReference type="Gene3D" id="1.20.1290.10">
    <property type="entry name" value="AhpD-like"/>
    <property type="match status" value="1"/>
</dbReference>
<evidence type="ECO:0000313" key="2">
    <source>
        <dbReference type="EMBL" id="GBG40673.1"/>
    </source>
</evidence>
<protein>
    <recommendedName>
        <fullName evidence="1">Carboxymuconolactone decarboxylase-like domain-containing protein</fullName>
    </recommendedName>
</protein>
<dbReference type="RefSeq" id="WP_108926176.1">
    <property type="nucleotide sequence ID" value="NZ_BFCH01000036.1"/>
</dbReference>